<keyword evidence="10" id="KW-0597">Phosphoprotein</keyword>
<dbReference type="GO" id="GO:0051693">
    <property type="term" value="P:actin filament capping"/>
    <property type="evidence" value="ECO:0007669"/>
    <property type="project" value="UniProtKB-KW"/>
</dbReference>
<dbReference type="PROSITE" id="PS50021">
    <property type="entry name" value="CH"/>
    <property type="match status" value="2"/>
</dbReference>
<feature type="compositionally biased region" description="Basic and acidic residues" evidence="26">
    <location>
        <begin position="3590"/>
        <end position="3600"/>
    </location>
</feature>
<evidence type="ECO:0000256" key="16">
    <source>
        <dbReference type="ARBA" id="ARBA00022737"/>
    </source>
</evidence>
<feature type="region of interest" description="Disordered" evidence="26">
    <location>
        <begin position="5269"/>
        <end position="5309"/>
    </location>
</feature>
<organism evidence="33 34">
    <name type="scientific">Strigamia maritima</name>
    <name type="common">European centipede</name>
    <name type="synonym">Geophilus maritimus</name>
    <dbReference type="NCBI Taxonomy" id="126957"/>
    <lineage>
        <taxon>Eukaryota</taxon>
        <taxon>Metazoa</taxon>
        <taxon>Ecdysozoa</taxon>
        <taxon>Arthropoda</taxon>
        <taxon>Myriapoda</taxon>
        <taxon>Chilopoda</taxon>
        <taxon>Pleurostigmophora</taxon>
        <taxon>Geophilomorpha</taxon>
        <taxon>Linotaeniidae</taxon>
        <taxon>Strigamia</taxon>
    </lineage>
</organism>
<dbReference type="eggNOG" id="KOG1786">
    <property type="taxonomic scope" value="Eukaryota"/>
</dbReference>
<feature type="compositionally biased region" description="Basic residues" evidence="26">
    <location>
        <begin position="3912"/>
        <end position="3923"/>
    </location>
</feature>
<dbReference type="CDD" id="cd21193">
    <property type="entry name" value="CH_beta_spectrin_rpt1"/>
    <property type="match status" value="1"/>
</dbReference>
<feature type="region of interest" description="Disordered" evidence="26">
    <location>
        <begin position="5643"/>
        <end position="5706"/>
    </location>
</feature>
<dbReference type="InterPro" id="IPR001202">
    <property type="entry name" value="WW_dom"/>
</dbReference>
<feature type="compositionally biased region" description="Basic and acidic residues" evidence="26">
    <location>
        <begin position="5276"/>
        <end position="5297"/>
    </location>
</feature>
<dbReference type="FunFam" id="3.40.50.12760:FF:000004">
    <property type="entry name" value="FtsJ-like methyltransferase"/>
    <property type="match status" value="1"/>
</dbReference>
<dbReference type="CDD" id="cd21194">
    <property type="entry name" value="CH_beta_spectrin_rpt2"/>
    <property type="match status" value="1"/>
</dbReference>
<dbReference type="GO" id="GO:0005874">
    <property type="term" value="C:microtubule"/>
    <property type="evidence" value="ECO:0007669"/>
    <property type="project" value="UniProtKB-KW"/>
</dbReference>
<dbReference type="InterPro" id="IPR000409">
    <property type="entry name" value="BEACH_dom"/>
</dbReference>
<dbReference type="SUPFAM" id="SSF53335">
    <property type="entry name" value="S-adenosyl-L-methionine-dependent methyltransferases"/>
    <property type="match status" value="1"/>
</dbReference>
<evidence type="ECO:0000259" key="30">
    <source>
        <dbReference type="PROSITE" id="PS50174"/>
    </source>
</evidence>
<feature type="coiled-coil region" evidence="25">
    <location>
        <begin position="1480"/>
        <end position="1507"/>
    </location>
</feature>
<dbReference type="PROSITE" id="PS50082">
    <property type="entry name" value="WD_REPEATS_2"/>
    <property type="match status" value="1"/>
</dbReference>
<feature type="coiled-coil region" evidence="25">
    <location>
        <begin position="2195"/>
        <end position="2229"/>
    </location>
</feature>
<evidence type="ECO:0000256" key="12">
    <source>
        <dbReference type="ARBA" id="ARBA00022603"/>
    </source>
</evidence>
<dbReference type="PROSITE" id="PS50294">
    <property type="entry name" value="WD_REPEATS_REGION"/>
    <property type="match status" value="1"/>
</dbReference>
<dbReference type="Pfam" id="PF00435">
    <property type="entry name" value="Spectrin"/>
    <property type="match status" value="28"/>
</dbReference>
<dbReference type="FunFam" id="1.20.58.60:FF:000007">
    <property type="entry name" value="Spectrin alpha chain non-erythrocytic 1"/>
    <property type="match status" value="3"/>
</dbReference>
<dbReference type="InterPro" id="IPR036872">
    <property type="entry name" value="CH_dom_sf"/>
</dbReference>
<feature type="region of interest" description="Disordered" evidence="26">
    <location>
        <begin position="3590"/>
        <end position="3661"/>
    </location>
</feature>
<dbReference type="FunFam" id="1.20.58.60:FF:000011">
    <property type="entry name" value="Spectrin beta chain"/>
    <property type="match status" value="1"/>
</dbReference>
<evidence type="ECO:0000256" key="25">
    <source>
        <dbReference type="SAM" id="Coils"/>
    </source>
</evidence>
<dbReference type="SMART" id="SM00443">
    <property type="entry name" value="G_patch"/>
    <property type="match status" value="1"/>
</dbReference>
<comment type="subcellular location">
    <subcellularLocation>
        <location evidence="2">Cytoplasm</location>
        <location evidence="2">Cytoskeleton</location>
    </subcellularLocation>
    <subcellularLocation>
        <location evidence="3">Cytoplasmic vesicle</location>
        <location evidence="3">Autophagosome</location>
    </subcellularLocation>
</comment>
<keyword evidence="7 23" id="KW-0728">SH3 domain</keyword>
<evidence type="ECO:0000256" key="22">
    <source>
        <dbReference type="ARBA" id="ARBA00049042"/>
    </source>
</evidence>
<dbReference type="FunFam" id="1.10.418.10:FF:000043">
    <property type="entry name" value="Spectrin beta chain, non-erythrocytic"/>
    <property type="match status" value="1"/>
</dbReference>
<dbReference type="InterPro" id="IPR002017">
    <property type="entry name" value="Spectrin_repeat"/>
</dbReference>
<keyword evidence="14" id="KW-0949">S-adenosyl-L-methionine</keyword>
<dbReference type="PROSITE" id="PS00019">
    <property type="entry name" value="ACTININ_1"/>
    <property type="match status" value="1"/>
</dbReference>
<feature type="domain" description="G-patch" evidence="30">
    <location>
        <begin position="3954"/>
        <end position="4000"/>
    </location>
</feature>
<comment type="catalytic activity">
    <reaction evidence="22">
        <text>a 5'-end (N(7)-methyl 5'-triphosphoguanosine)-ribonucleoside in mRNA + S-adenosyl-L-methionine = a 5'-end (N(7)-methyl 5'-triphosphoguanosine)-(2'-O-methyl-ribonucleoside) in mRNA + S-adenosyl-L-homocysteine + H(+)</text>
        <dbReference type="Rhea" id="RHEA:67020"/>
        <dbReference type="Rhea" id="RHEA-COMP:17167"/>
        <dbReference type="Rhea" id="RHEA-COMP:17168"/>
        <dbReference type="ChEBI" id="CHEBI:15378"/>
        <dbReference type="ChEBI" id="CHEBI:57856"/>
        <dbReference type="ChEBI" id="CHEBI:59789"/>
        <dbReference type="ChEBI" id="CHEBI:156461"/>
        <dbReference type="ChEBI" id="CHEBI:167609"/>
        <dbReference type="EC" id="2.1.1.57"/>
    </reaction>
</comment>
<dbReference type="GO" id="GO:0003676">
    <property type="term" value="F:nucleic acid binding"/>
    <property type="evidence" value="ECO:0007669"/>
    <property type="project" value="InterPro"/>
</dbReference>
<dbReference type="STRING" id="126957.T1JGN9"/>
<dbReference type="Pfam" id="PF15410">
    <property type="entry name" value="PH_9"/>
    <property type="match status" value="1"/>
</dbReference>
<dbReference type="PROSITE" id="PS00020">
    <property type="entry name" value="ACTININ_2"/>
    <property type="match status" value="1"/>
</dbReference>
<feature type="domain" description="BEACH" evidence="31">
    <location>
        <begin position="5009"/>
        <end position="5277"/>
    </location>
</feature>
<feature type="domain" description="PH" evidence="28">
    <location>
        <begin position="3659"/>
        <end position="3766"/>
    </location>
</feature>
<feature type="domain" description="Calponin-homology (CH)" evidence="29">
    <location>
        <begin position="218"/>
        <end position="323"/>
    </location>
</feature>
<dbReference type="Pfam" id="PF00307">
    <property type="entry name" value="CH"/>
    <property type="match status" value="2"/>
</dbReference>
<dbReference type="InterPro" id="IPR036322">
    <property type="entry name" value="WD40_repeat_dom_sf"/>
</dbReference>
<dbReference type="CDD" id="cd10571">
    <property type="entry name" value="PH_beta_spectrin"/>
    <property type="match status" value="1"/>
</dbReference>
<dbReference type="SUPFAM" id="SSF50978">
    <property type="entry name" value="WD40 repeat-like"/>
    <property type="match status" value="1"/>
</dbReference>
<evidence type="ECO:0000259" key="27">
    <source>
        <dbReference type="PROSITE" id="PS50002"/>
    </source>
</evidence>
<dbReference type="PANTHER" id="PTHR11915">
    <property type="entry name" value="SPECTRIN/FILAMIN RELATED CYTOSKELETAL PROTEIN"/>
    <property type="match status" value="1"/>
</dbReference>
<evidence type="ECO:0000256" key="20">
    <source>
        <dbReference type="ARBA" id="ARBA00032504"/>
    </source>
</evidence>
<evidence type="ECO:0000256" key="21">
    <source>
        <dbReference type="ARBA" id="ARBA00032519"/>
    </source>
</evidence>
<feature type="compositionally biased region" description="Low complexity" evidence="26">
    <location>
        <begin position="3883"/>
        <end position="3893"/>
    </location>
</feature>
<dbReference type="SMART" id="SM00233">
    <property type="entry name" value="PH"/>
    <property type="match status" value="1"/>
</dbReference>
<dbReference type="FunFam" id="1.10.1540.10:FF:000003">
    <property type="entry name" value="WD repeat-containing protein 81 isoform X1"/>
    <property type="match status" value="1"/>
</dbReference>
<dbReference type="Proteomes" id="UP000014500">
    <property type="component" value="Unassembled WGS sequence"/>
</dbReference>
<dbReference type="eggNOG" id="KOG3673">
    <property type="taxonomic scope" value="Eukaryota"/>
</dbReference>
<dbReference type="EnsemblMetazoa" id="SMAR013012-RA">
    <property type="protein sequence ID" value="SMAR013012-PA"/>
    <property type="gene ID" value="SMAR013012"/>
</dbReference>
<evidence type="ECO:0000256" key="10">
    <source>
        <dbReference type="ARBA" id="ARBA00022553"/>
    </source>
</evidence>
<evidence type="ECO:0000256" key="1">
    <source>
        <dbReference type="ARBA" id="ARBA00002664"/>
    </source>
</evidence>
<accession>T1JGN9</accession>
<evidence type="ECO:0000256" key="7">
    <source>
        <dbReference type="ARBA" id="ARBA00022443"/>
    </source>
</evidence>
<dbReference type="SMART" id="SM01026">
    <property type="entry name" value="Beach"/>
    <property type="match status" value="1"/>
</dbReference>
<evidence type="ECO:0000256" key="14">
    <source>
        <dbReference type="ARBA" id="ARBA00022691"/>
    </source>
</evidence>
<dbReference type="InterPro" id="IPR036372">
    <property type="entry name" value="BEACH_dom_sf"/>
</dbReference>
<dbReference type="PROSITE" id="PS50197">
    <property type="entry name" value="BEACH"/>
    <property type="match status" value="1"/>
</dbReference>
<dbReference type="PROSITE" id="PS50003">
    <property type="entry name" value="PH_DOMAIN"/>
    <property type="match status" value="1"/>
</dbReference>
<keyword evidence="25" id="KW-0175">Coiled coil</keyword>
<evidence type="ECO:0000259" key="32">
    <source>
        <dbReference type="PROSITE" id="PS51613"/>
    </source>
</evidence>
<evidence type="ECO:0000256" key="3">
    <source>
        <dbReference type="ARBA" id="ARBA00004419"/>
    </source>
</evidence>
<dbReference type="InterPro" id="IPR000467">
    <property type="entry name" value="G_patch_dom"/>
</dbReference>
<dbReference type="Pfam" id="PF01728">
    <property type="entry name" value="FtsJ"/>
    <property type="match status" value="1"/>
</dbReference>
<sequence>MALPQPPEQSEIILVPKVVGGSFQYPFLLIEVRSLISIGVVLQNYSKLGYVDEKRLVAPKQVTSAAANERQVEMSQREDTLKFETGRIKALQEERLHIQKKTFTKWINSFLAKVRMEVFDLFTDLADGRKLLKLLEIISGEKLGKPNNGKMRFHKIENVNKCLAFLHTKVRLESIGAEDIVDGNPRLILGLVWTIILRFQIQEIEIDVDEENESSEKKSAKDALLLWCQRRTSGYSGVNILDFTSSWRNGLGFNALIHAHRPDLIAFRSLDPYRNIDNLNNAFEIAQNELGIAKLLDAEDVDVKKPDEKSIMTYVASYYHTFAKMKNEMKSGRRIANIVGQLMDIDRNKGEYEGFSSHLIDWINGKIVELNNHNFANSLDEIQKELLRFKMYRTEEKPPKYRERSEIEAKLFAIQTKLKSLGQSVYSPPEGKMVQDIERAWVQLEKAEHKRELALRDQLSRQERLEQLAYKFEKKSILREGYLNEMIQVLTDPRYGSNLAQIEATVKKHEAISADILARTERFRDLSDMAAELIKENYHKSHAIKERENQVIDKWDQLLNLLENHKTALNKHNNLMYLIRDMDTVSLYIKSMEEKFSSQDYGKHTLAVEDLLEKHSLLESQIVIQGESIARLTRQAEPFINEDHHQAQILKNHLKQLHQQYERLEKSSLLRRSRLEESRIFLQFIHDGEEEEAWIGEKRQICTARVVGRDLAAVLRLNQKHTALQDEMKARLSKCEQLFRMGEYLIAQSHKQSKEIGSRISSLQTKLKQLFQLADERKRKLEDATDVCQYYADANEADSWMKEKLPLVSSRDYGKDEPSAQALLQRQGYLESEIESYEGDLRRLDEQANKLTSLGLGSLDLVDQTRTEEIAVPQEIDVEHVVERDVLKEVIEERTIPQVRAIFPFKGEGIQIFKGEILILLNKTNSDWWNVRKSTNVDGFVPANYVQTFEPKIVKRKVQKIIKVPEVQKVKKVVMKTTSLPSPSGKKEAVENVRHRQDAINRAHAQLLDLCKTRRTSLEAAIKLFRFYRECDDFKAWMADKEKMLLTDDKTDTVDQMKRKFETLLTDLSSSSFRVDSIDSAAKELNNNVDTGKRKSETDEIRFRQKDIHDTWNKLNEMKRKKKKVWRAPSGDVELFDRTCDEVRDWMLEKIEKLDNVDLGKDLKTVQALQRKHENIERELAPVEEKYNRVSLLGNSVKTSYPNEQQYVNTRQKELNVLWNRVKEKAANRRQRLEEAVGEQIFNSSTKNLMRWIAEMNNAIKNAETAKDVTTAENVLKEHRDLEMEIRAHDDEFREVTKLGEKLVKNKPDDTAIDARAKQLQEEHAALVQNWQRGLDRLQQGLKLQLFNREGDQIDALTNSHETFLQDRDLGNSADGLYALLKRHEDFEKTLVAQDEKLKSFTEFANQLLAIPHYGSKYIKERHGRVVERRRGVWDSAAERKSKLLTSRYFYEFSADADELMCWIHDKMKLASDESFHDLVQSKLKKHEALEGELKANERRLADINRSGQTLIANGHYRSSEIGDVLKALKSEWDELWLRMNDKGRKLRQAVAQHTYNKTLDDAKLKLDEFESSLRSTEVGDDLRAVKYLIKKHQALENDANLWNAKIHDVVRLGEDMAENGFEQLQAPSVQRRQQLENSLRLHEFIFEVDGELQWIGDRLPTATSLDLGVNLIEAQKFCKRHSKFERELAAHESIVNKTLGIGANLMEFPIVEEKCQQLMTAWTDLINLAADRKNRLDLSHKAQQFYTEANEVECWMNEKNSLLASQDCGRDADAAVKLLTKHKTLELEIDSYSGLIAEMGCQAKLMVENKHPESKIIWTKQELIEQQMKNLQKSTSLRRQKLIESKHRHEYFAECDNLESWIEEQIQIAASEEFGQDYEHLLVLRSKFGDFKHRVSAAAEQYEQCNEMANRLSANERFDQISKKRDEIGRLWQCLLEQIDTRDQKLHAAAEIHRFNRDVADAVQRMQEKYSSISDDLGRDLNSCLGLLRKHEGFENDLVALEVQLQVLIDDSARLQVAYPGGNAEHILMQQDIMLDQWNLLRDRAAQRKEDLKNACDCHRFLASVRDLTSWANNLQAAMRTEEKVRDAASAQMLRTDHDRLKAEIEAREESFTAVVRSGEYMISYTKEDIREKVQQLLETRQILHVTWQHKKVYLDQLIDLQFFLRDAKQLDSISAIQEAFLTNVDYGNSVEQVESLLRKHDAFEKLLVTQEEKLVALQNHASKLIEQNHFDSANIRKRLDQVSNRRKKVVELCSAEKQKLADALLYTEFERDIIEVSGIVGRRKAEKMDSEVENVDPIDLEEKIKRLQKHQAFQSELAAHGSRIETIKQKGSTLIGKRHKKSSEIRQQLQHLLEKWNRLLSESNEYARGLEEAHDILKFNIQVEKIEAWIRHKELMIQVGDCGRDYEHCLALQRKLNDVDSDMQVDETRIRDVNNLADKLLAHNTPSIRFRKDELTHKWKALQGALHDYRERLAAALEVHAFDRDVDDTKDRINEKTLAMNSEDYGKDLMTVEILQRRQDAIERDMTAIENKLKEHDAEARRLIQKHVEMAAPIRAKFAVVQESWRNLNSRCHYRKQMLASSYTLQKFMSEMKELESWVDEMISRINTVQLPGDGAEAENALQLHTERKAEIDGRQETFKTLKTFGHRLIQQNHYAKEDLEENLLNLEELRRMLIQAWEERKQLLSQCLDLQIFHEQVEVAHTWLANKEALLNNEDLGESMSGVEALSRKHEAFEKTIQVQNKKIDELEKFATQLVAGKHYASSEILEQLRDICQRRDQLKEIAMVRRKKLYESKQLQQFLRNNYEVLGWIQDKMILAGDENYKEPSNLLRKIQKHQVFEAELAANKSRINNVNAEGEALIGAGHFAGMEIRTQLDELENRWRSLMDLSALKKSRLDQAYQALLFNRSLDDLGAWMDETETLLQSEDHGKDLTTVQNLLRKHQMLEIDVNNHMDNIEAVKDALSNLIDNNHFMSEELEERAETVIQHYGLLHDPVQIRRDNLEDALLYYRFRRDVDDELFWINEKKTLASSTDLGSSLTTVSNLQKKHQVLEAEIQTREPLIASVVSVGQQMVGSGHFASTAVENHLAELQTALQQLMDEATVRRLRLVDAIESQTFYQEASEIEIWIKDRLSFLQVVDFGKDENSVQILIKKMDALDRDVNVFNNNVVKSATLKQELVDRGHFDSQNLQDKQLQVEKQFAELKAVANERRQRLDENLSLFKYLYTVDELIEKLDEQIAVTDIDDYGQDLEHVEILITKFENFASSLSSSEERVTNVRDQGLTLVENSDQVEKKINKLNRMWMDLKEHVHLRREALIGAKQVHTLDRNADETLSWIQEKDGLLASDNYGHDLESIRSQVRKHEGFERDLAAIKDRVQSVDAEANRLAKLFPDARMHVESRHEETDVRGAEALITRHQEYKTEIDSRLDALRDFDARGRQLVEQKHFMAQEIQDKIERLDVASKSLMLTWEERLALYEQNLDVQMFKRDVEILNLWLDGRSSLLGDSAHVGDSIPHVEELIKKHDDFEKTIEAQEDKFMALKRMTLLEKAFETQRSKEVENHKAEAERQQLERVKELKRREHERIVNERRREDETRRDEEEPPSDVTDGLRRVESMRLTAKTTPSSVSVKRAESMKQPRRAPSFTTRRRSDSNSNLPPVEIQGLLERKQEVQSGKRATMRSWKSVYAVMCGQLLCFFKDKDDFLDNKAAAPPISIYRATSSAAVDYTKKKFAFRLRLIDNSEYLFVADTMSVMQEWINKINFHAKLPPRMQLLSYEEAAATSEAKPVYTAQLTTRCLKRASKAINNVSVFHPRSKPATEPSGTGIKQTTITICRRLSHGGARYIRISHWRNGQKCRVAKSIFTLDLNLTWIDRVMDSFGVSTLSGSSSSGSSSEDETSAANVKSFYSSATSKRKRSRSRSRSPSKSSSEESVEESRKNEENKTKTTNKKKMVVSTVAQRLMQSMGYKEGTGLGKNNQGRVEIIEASKQRGRRGFGLHLTGLDPSGDIDWKKENVSLVENVEWMEECALDPPTMSEMRSWTKEGPKKLILDDETEFCNAKIVRELLALKTVFDSLEPEELRRARTRCNPYEIIRGVIFLNRAAMKMANMDCMFDNMFTNPVTESGAPAVGANELLYFADICAGPGGFSEYILWRKKWEAKGFGFTLKGPNDFKLDEFFAGPPETFEPYYGVKGIEGDGNIFTPENLREFRRFVLENTDNKGVHFVMADGGFSVEGQENIQEILSKQLYLCQFLCALNILRPGGHFVCKLFDLFTPFSVGLVYLLYRVFKRVCIAKPNTSRPANSERYVVCKWRRPNTRDVEDYLFETNCRLQQLKSCSEIDDVVQVVPLNILKDDVEFYNYIVSSNETMGHTQCIHLTKIQAFCRNSELQEERQSDIRKDCLQLWNVPDKVRSAPTRPEPSTKFSEFFNSEDTNYLTYLAEPLDRKKLDSIKSIYDYRAVVSSVDKQNHADRCFLLGLGRTFVFRWDGSEKSVWKKLDMQVELPRDTLLYVEIVHELRGEGKGQRKVACLHIVDALVLGGRDIRHEHYMERMNKAQKLAKAVNKPSRSDYTAIRVKQVFRFEAMEEIFDKLDFRIFKGSAGGKRLCYCNQQDDKYFLPHGILFFKTVKDPWTMSRSRGTGNKYFFNTRTGESRFDTPKDAIATFKDTFSSRLLWTWEPGVKIHEAHTEALEDRVHRHVILEKIKFVTRWRSETRQLSNMEVDVDTVVNYVEEDLRICKGHLTPHRTDQTVVTAMVHEDWLQQLLKESKIPDKFPGNNSELKHAFKVEKPWKCISIQVLTKENGTVSMFKKFHRPVTVQPRDEDLDYSNLIHYVTETNFKNLWKDVSKKYNKSALHERRDEKQKLNDAIREGLVRIYACPLINGQRNIQFDQKGTVHGNILKAHCIVELERAFYIVQHHVAHTLLDCVTFSPAVFGSSFSKPLFVIYQLLQVMRDLHDRGMFLGDLSLSNVYLDQNLWVFVRPRIWDSLVREMKNNCEGSVKRPSSKSETSNSGCGRLSSLVDDWVQCKMTNFDYLMELNRLAGRRMGDADHHPVLPWVTDFSCAHGGWRDLTKSKYRLTKGDKQLDLTYETLAADEDDSSHVAHHVSDVLTDITYYVYMARRTDRSVLCRHVRPKWVPAEYPSSIQRMQQWTPDECIPQFYTDPEVFESIHDDLPDLEVPSWAENALDFVQKHRAALESDYVSERLHTWIDLTFGYRLTGTAAVKSKNVFLNLVDQHTELSNCGINQIFTQPHPQRLNLSLFKTPPKLKHFHKDSRRKDRLSEDGSNKENEASDELKRHKSIRGSRNQLPSEQTIYLPKDYNPLAALNQLEATYNVTAKCTFQVPLARETDHNANTTCNILHQRKIRDLLSLGCLIVELFLPGRFRLVGSQTDLEERYDLLRRILRIDSFELPRCVKSVVRLILQLCPENELSCERRISLPLRHSTVTDFGLPPPSPHQLLQPLVKLFAFPAFFKRIYSFLSQIELAKMDDDDMLAIARRLVQMMPQLTREGIDIVIPYLQDMFADERTDVLAAWCLLEPLAQALGPARTKKHFLTYLVPIYDRDIFTPKCLKLFHRSFLLQLMVRMGVRTFLSHFVTRLIEAVGGFKDYEHQGGGSNVRRKTSHLHSPELEVTQDAYETMLSPFDDANNSADPSKDEKTDRVEPSDAEYDPEPEMFLFDPVPEDLNADQSSESENTSLEDDEEAPVNLIRDDCFSETSSHFADVLFDEAKRDYNVSDVATENVDWLSHRLGPVLTAKYLSRNLLRMLSLCYHGGEQLAFVQSEEADTALGVSICNKRISGDDNVGKVLLCLSNIVVLYGEQFILVQYLSHVVDLVSCCKKRFTVNLEAGVIGSMMLLKHVIPFMSDASLMDNLQDVLIRDILYPTVQLISSLRLSFPNGALARRAIALKLLDVLYLIGLRLGFEMTRKHLTHILQRFFCSFSRVYDESNPVASQELKETFDSEMAYISYIPFCKLAGDIHMEKCLENDTLIRYLCTYYDEELLQLRVDPNKEENVAAAIPSFKDTNYANEEEHIVSGTFGKNVAMVGNRIDIRVQDEKPGLRAPDLMSRAEKKESAICHKMENSARHLRGSWLAYWEHEIGQHDKDVEFNFKQIKLQNFAGHTANVRSICCLDNEISFITGSKDKSVKLWSLRSHGDGSARSNCQWTYPYHKKGVFAVTFLESLRRVVSCDGTVHIWDPFMGSFVKQMEPVRNSCVSVLTCLPSPSSVLVTAASDSNLRFFDVRSMKYIHEYKVSAAPAGDIDRIMLKFNRNLKIELVSFVGLIRCVSVSPDGHWLCVGHSSGVISILDVRTGLISAIWKGHEGEILKIRAFNKNTFVTTSLDQHVSVWNADDGKLQHNLRGPTEPVHCFDFYRNEMISASTANRIGIHTPIDNQASFSSTRLRPDTFRGKWSARSDR</sequence>
<feature type="compositionally biased region" description="Polar residues" evidence="26">
    <location>
        <begin position="5688"/>
        <end position="5697"/>
    </location>
</feature>
<feature type="coiled-coil region" evidence="25">
    <location>
        <begin position="3518"/>
        <end position="3589"/>
    </location>
</feature>
<dbReference type="SUPFAM" id="SSF46966">
    <property type="entry name" value="Spectrin repeat"/>
    <property type="match status" value="25"/>
</dbReference>
<dbReference type="PROSITE" id="PS50174">
    <property type="entry name" value="G_PATCH"/>
    <property type="match status" value="1"/>
</dbReference>
<evidence type="ECO:0000256" key="8">
    <source>
        <dbReference type="ARBA" id="ARBA00022467"/>
    </source>
</evidence>
<evidence type="ECO:0000256" key="4">
    <source>
        <dbReference type="ARBA" id="ARBA00006826"/>
    </source>
</evidence>
<dbReference type="InterPro" id="IPR001452">
    <property type="entry name" value="SH3_domain"/>
</dbReference>
<dbReference type="InterPro" id="IPR001715">
    <property type="entry name" value="CH_dom"/>
</dbReference>
<feature type="coiled-coil region" evidence="25">
    <location>
        <begin position="1159"/>
        <end position="1186"/>
    </location>
</feature>
<dbReference type="InterPro" id="IPR001605">
    <property type="entry name" value="PH_dom-spectrin-type"/>
</dbReference>
<evidence type="ECO:0000259" key="29">
    <source>
        <dbReference type="PROSITE" id="PS50021"/>
    </source>
</evidence>
<dbReference type="FunFam" id="1.20.58.60:FF:000145">
    <property type="entry name" value="Spectrin beta chain, non-erythrocytic"/>
    <property type="match status" value="1"/>
</dbReference>
<keyword evidence="18" id="KW-0206">Cytoskeleton</keyword>
<dbReference type="Pfam" id="PF02138">
    <property type="entry name" value="Beach"/>
    <property type="match status" value="1"/>
</dbReference>
<dbReference type="Pfam" id="PF00018">
    <property type="entry name" value="SH3_1"/>
    <property type="match status" value="1"/>
</dbReference>
<dbReference type="EMBL" id="JH432211">
    <property type="status" value="NOT_ANNOTATED_CDS"/>
    <property type="molecule type" value="Genomic_DNA"/>
</dbReference>
<dbReference type="GO" id="GO:0032259">
    <property type="term" value="P:methylation"/>
    <property type="evidence" value="ECO:0007669"/>
    <property type="project" value="InterPro"/>
</dbReference>
<keyword evidence="16" id="KW-0677">Repeat</keyword>
<dbReference type="PROSITE" id="PS51613">
    <property type="entry name" value="SAM_MT_RRMJ"/>
    <property type="match status" value="1"/>
</dbReference>
<dbReference type="InterPro" id="IPR041681">
    <property type="entry name" value="PH_9"/>
</dbReference>
<dbReference type="SMART" id="SM00456">
    <property type="entry name" value="WW"/>
    <property type="match status" value="1"/>
</dbReference>
<dbReference type="PhylomeDB" id="T1JGN9"/>
<evidence type="ECO:0000256" key="17">
    <source>
        <dbReference type="ARBA" id="ARBA00023203"/>
    </source>
</evidence>
<protein>
    <recommendedName>
        <fullName evidence="6">Cap-specific mRNA (nucleoside-2'-O-)-methyltransferase 1</fullName>
        <ecNumber evidence="5">2.1.1.57</ecNumber>
    </recommendedName>
    <alternativeName>
        <fullName evidence="21">Cap methyltransferase 1</fullName>
    </alternativeName>
    <alternativeName>
        <fullName evidence="20">Cap1 2'O-ribose methyltransferase 1</fullName>
    </alternativeName>
    <alternativeName>
        <fullName evidence="19">FtsJ methyltransferase domain-containing protein 2</fullName>
    </alternativeName>
</protein>
<dbReference type="Pfam" id="PF00400">
    <property type="entry name" value="WD40"/>
    <property type="match status" value="2"/>
</dbReference>
<dbReference type="InterPro" id="IPR015943">
    <property type="entry name" value="WD40/YVTN_repeat-like_dom_sf"/>
</dbReference>
<proteinExistence type="inferred from homology"/>
<keyword evidence="17" id="KW-0009">Actin-binding</keyword>
<dbReference type="Gene3D" id="1.10.418.10">
    <property type="entry name" value="Calponin-like domain"/>
    <property type="match status" value="2"/>
</dbReference>
<feature type="domain" description="SH3" evidence="27">
    <location>
        <begin position="894"/>
        <end position="951"/>
    </location>
</feature>
<name>T1JGN9_STRMM</name>
<evidence type="ECO:0000256" key="19">
    <source>
        <dbReference type="ARBA" id="ARBA00032227"/>
    </source>
</evidence>
<dbReference type="FunFam" id="1.10.418.10:FF:000001">
    <property type="entry name" value="Actinin alpha 1"/>
    <property type="match status" value="1"/>
</dbReference>
<reference evidence="34" key="1">
    <citation type="submission" date="2011-05" db="EMBL/GenBank/DDBJ databases">
        <authorList>
            <person name="Richards S.R."/>
            <person name="Qu J."/>
            <person name="Jiang H."/>
            <person name="Jhangiani S.N."/>
            <person name="Agravi P."/>
            <person name="Goodspeed R."/>
            <person name="Gross S."/>
            <person name="Mandapat C."/>
            <person name="Jackson L."/>
            <person name="Mathew T."/>
            <person name="Pu L."/>
            <person name="Thornton R."/>
            <person name="Saada N."/>
            <person name="Wilczek-Boney K.B."/>
            <person name="Lee S."/>
            <person name="Kovar C."/>
            <person name="Wu Y."/>
            <person name="Scherer S.E."/>
            <person name="Worley K.C."/>
            <person name="Muzny D.M."/>
            <person name="Gibbs R."/>
        </authorList>
    </citation>
    <scope>NUCLEOTIDE SEQUENCE</scope>
    <source>
        <strain evidence="34">Brora</strain>
    </source>
</reference>
<dbReference type="FunFam" id="2.30.29.30:FF:000024">
    <property type="entry name" value="Spectrin beta chain"/>
    <property type="match status" value="1"/>
</dbReference>
<dbReference type="SUPFAM" id="SSF47576">
    <property type="entry name" value="Calponin-homology domain, CH-domain"/>
    <property type="match status" value="1"/>
</dbReference>
<dbReference type="CDD" id="cd00176">
    <property type="entry name" value="SPEC"/>
    <property type="match status" value="17"/>
</dbReference>
<feature type="domain" description="Calponin-homology (CH)" evidence="29">
    <location>
        <begin position="97"/>
        <end position="200"/>
    </location>
</feature>
<dbReference type="InterPro" id="IPR001849">
    <property type="entry name" value="PH_domain"/>
</dbReference>
<feature type="compositionally biased region" description="Basic and acidic residues" evidence="26">
    <location>
        <begin position="3934"/>
        <end position="3944"/>
    </location>
</feature>
<dbReference type="PROSITE" id="PS01159">
    <property type="entry name" value="WW_DOMAIN_1"/>
    <property type="match status" value="1"/>
</dbReference>
<dbReference type="SUPFAM" id="SSF81837">
    <property type="entry name" value="BEACH domain"/>
    <property type="match status" value="1"/>
</dbReference>
<dbReference type="SMART" id="SM00033">
    <property type="entry name" value="CH"/>
    <property type="match status" value="2"/>
</dbReference>
<evidence type="ECO:0000313" key="34">
    <source>
        <dbReference type="Proteomes" id="UP000014500"/>
    </source>
</evidence>
<evidence type="ECO:0000256" key="2">
    <source>
        <dbReference type="ARBA" id="ARBA00004245"/>
    </source>
</evidence>
<keyword evidence="15" id="KW-0493">Microtubule</keyword>
<evidence type="ECO:0000256" key="24">
    <source>
        <dbReference type="PROSITE-ProRule" id="PRU00221"/>
    </source>
</evidence>
<dbReference type="SUPFAM" id="SSF50729">
    <property type="entry name" value="PH domain-like"/>
    <property type="match status" value="1"/>
</dbReference>
<dbReference type="GO" id="GO:0005085">
    <property type="term" value="F:guanyl-nucleotide exchange factor activity"/>
    <property type="evidence" value="ECO:0007669"/>
    <property type="project" value="UniProtKB-KW"/>
</dbReference>
<dbReference type="SUPFAM" id="SSF50044">
    <property type="entry name" value="SH3-domain"/>
    <property type="match status" value="1"/>
</dbReference>
<dbReference type="FunFam" id="1.20.58.60:FF:000019">
    <property type="entry name" value="Spectrin beta chain"/>
    <property type="match status" value="1"/>
</dbReference>
<dbReference type="SMART" id="SM00320">
    <property type="entry name" value="WD40"/>
    <property type="match status" value="6"/>
</dbReference>
<dbReference type="Gene3D" id="2.30.30.40">
    <property type="entry name" value="SH3 Domains"/>
    <property type="match status" value="1"/>
</dbReference>
<dbReference type="GO" id="GO:0005543">
    <property type="term" value="F:phospholipid binding"/>
    <property type="evidence" value="ECO:0007669"/>
    <property type="project" value="InterPro"/>
</dbReference>
<evidence type="ECO:0000256" key="5">
    <source>
        <dbReference type="ARBA" id="ARBA00011923"/>
    </source>
</evidence>
<dbReference type="SMART" id="SM00326">
    <property type="entry name" value="SH3"/>
    <property type="match status" value="1"/>
</dbReference>
<keyword evidence="12" id="KW-0489">Methyltransferase</keyword>
<dbReference type="GO" id="GO:0004483">
    <property type="term" value="F:methyltransferase cap1 activity"/>
    <property type="evidence" value="ECO:0007669"/>
    <property type="project" value="UniProtKB-EC"/>
</dbReference>
<dbReference type="InterPro" id="IPR001589">
    <property type="entry name" value="Actinin_actin-bd_CS"/>
</dbReference>
<evidence type="ECO:0000313" key="33">
    <source>
        <dbReference type="EnsemblMetazoa" id="SMAR013012-PA"/>
    </source>
</evidence>
<dbReference type="eggNOG" id="KOG4190">
    <property type="taxonomic scope" value="Eukaryota"/>
</dbReference>
<feature type="repeat" description="WD" evidence="24">
    <location>
        <begin position="6120"/>
        <end position="6155"/>
    </location>
</feature>
<feature type="coiled-coil region" evidence="25">
    <location>
        <begin position="2514"/>
        <end position="2548"/>
    </location>
</feature>
<dbReference type="Gene3D" id="1.20.58.60">
    <property type="match status" value="24"/>
</dbReference>
<dbReference type="FunFam" id="1.20.58.60:FF:000340">
    <property type="entry name" value="Spectrin beta chain"/>
    <property type="match status" value="1"/>
</dbReference>
<dbReference type="GO" id="GO:0003779">
    <property type="term" value="F:actin binding"/>
    <property type="evidence" value="ECO:0007669"/>
    <property type="project" value="UniProtKB-KW"/>
</dbReference>
<dbReference type="InterPro" id="IPR036028">
    <property type="entry name" value="SH3-like_dom_sf"/>
</dbReference>
<dbReference type="PROSITE" id="PS50002">
    <property type="entry name" value="SH3"/>
    <property type="match status" value="1"/>
</dbReference>
<keyword evidence="34" id="KW-1185">Reference proteome</keyword>
<dbReference type="InterPro" id="IPR001680">
    <property type="entry name" value="WD40_rpt"/>
</dbReference>
<reference evidence="33" key="2">
    <citation type="submission" date="2015-02" db="UniProtKB">
        <authorList>
            <consortium name="EnsemblMetazoa"/>
        </authorList>
    </citation>
    <scope>IDENTIFICATION</scope>
</reference>
<dbReference type="CDD" id="cd06071">
    <property type="entry name" value="Beach"/>
    <property type="match status" value="1"/>
</dbReference>
<dbReference type="SMART" id="SM00150">
    <property type="entry name" value="SPEC"/>
    <property type="match status" value="29"/>
</dbReference>
<evidence type="ECO:0000256" key="23">
    <source>
        <dbReference type="PROSITE-ProRule" id="PRU00192"/>
    </source>
</evidence>
<feature type="domain" description="RrmJ-type SAM-dependent 2'-O-MTase" evidence="32">
    <location>
        <begin position="4097"/>
        <end position="4314"/>
    </location>
</feature>
<feature type="compositionally biased region" description="Basic and acidic residues" evidence="26">
    <location>
        <begin position="5654"/>
        <end position="5665"/>
    </location>
</feature>
<feature type="coiled-coil region" evidence="25">
    <location>
        <begin position="2652"/>
        <end position="2679"/>
    </location>
</feature>
<dbReference type="Pfam" id="PF01585">
    <property type="entry name" value="G-patch"/>
    <property type="match status" value="1"/>
</dbReference>
<comment type="function">
    <text evidence="1">S-adenosyl-L-methionine-dependent methyltransferase that mediates mRNA cap1 2'-O-ribose methylation to the 5'-cap structure of mRNAs. Methylates the ribose of the first nucleotide of a m(7)GpppG-capped mRNA and small nuclear RNA (snRNA) to produce m(7)GpppRm (cap1). Displays a preference for cap0 transcripts. Cap1 modification is linked to higher levels of translation. May be involved in the interferon response pathway.</text>
</comment>
<dbReference type="GO" id="GO:0005776">
    <property type="term" value="C:autophagosome"/>
    <property type="evidence" value="ECO:0007669"/>
    <property type="project" value="UniProtKB-SubCell"/>
</dbReference>
<dbReference type="InterPro" id="IPR002877">
    <property type="entry name" value="RNA_MeTrfase_FtsJ_dom"/>
</dbReference>
<feature type="coiled-coil region" evidence="25">
    <location>
        <begin position="2036"/>
        <end position="2112"/>
    </location>
</feature>
<dbReference type="InterPro" id="IPR011009">
    <property type="entry name" value="Kinase-like_dom_sf"/>
</dbReference>
<feature type="region of interest" description="Disordered" evidence="26">
    <location>
        <begin position="3883"/>
        <end position="3953"/>
    </location>
</feature>
<comment type="similarity">
    <text evidence="4">Belongs to the spectrin family.</text>
</comment>
<dbReference type="Gene3D" id="2.30.29.30">
    <property type="entry name" value="Pleckstrin-homology domain (PH domain)/Phosphotyrosine-binding domain (PTB)"/>
    <property type="match status" value="1"/>
</dbReference>
<dbReference type="FunFam" id="1.20.58.60:FF:000191">
    <property type="entry name" value="Spectrin, beta, non-erythrocytic 5"/>
    <property type="match status" value="1"/>
</dbReference>
<dbReference type="Gene3D" id="3.40.50.12760">
    <property type="match status" value="1"/>
</dbReference>
<evidence type="ECO:0000256" key="18">
    <source>
        <dbReference type="ARBA" id="ARBA00023212"/>
    </source>
</evidence>
<feature type="coiled-coil region" evidence="25">
    <location>
        <begin position="1253"/>
        <end position="1292"/>
    </location>
</feature>
<evidence type="ECO:0000256" key="26">
    <source>
        <dbReference type="SAM" id="MobiDB-lite"/>
    </source>
</evidence>
<evidence type="ECO:0000256" key="15">
    <source>
        <dbReference type="ARBA" id="ARBA00022701"/>
    </source>
</evidence>
<dbReference type="InterPro" id="IPR011993">
    <property type="entry name" value="PH-like_dom_sf"/>
</dbReference>
<feature type="coiled-coil region" evidence="25">
    <location>
        <begin position="2937"/>
        <end position="2971"/>
    </location>
</feature>
<dbReference type="GO" id="GO:0016020">
    <property type="term" value="C:membrane"/>
    <property type="evidence" value="ECO:0007669"/>
    <property type="project" value="UniProtKB-ARBA"/>
</dbReference>
<dbReference type="InterPro" id="IPR018159">
    <property type="entry name" value="Spectrin/alpha-actinin"/>
</dbReference>
<dbReference type="Gene3D" id="2.130.10.10">
    <property type="entry name" value="YVTN repeat-like/Quinoprotein amine dehydrogenase"/>
    <property type="match status" value="2"/>
</dbReference>
<keyword evidence="11 24" id="KW-0853">WD repeat</keyword>
<keyword evidence="13" id="KW-0344">Guanine-nucleotide releasing factor</keyword>
<dbReference type="SUPFAM" id="SSF56112">
    <property type="entry name" value="Protein kinase-like (PK-like)"/>
    <property type="match status" value="1"/>
</dbReference>
<dbReference type="InterPro" id="IPR029063">
    <property type="entry name" value="SAM-dependent_MTases_sf"/>
</dbReference>
<dbReference type="FunFam" id="1.20.58.60:FF:000017">
    <property type="entry name" value="Spectrin alpha chain, non-erythrocytic 1"/>
    <property type="match status" value="1"/>
</dbReference>
<dbReference type="EC" id="2.1.1.57" evidence="5"/>
<keyword evidence="12" id="KW-0808">Transferase</keyword>
<dbReference type="eggNOG" id="KOG0517">
    <property type="taxonomic scope" value="Eukaryota"/>
</dbReference>
<dbReference type="Gene3D" id="1.10.1540.10">
    <property type="entry name" value="BEACH domain"/>
    <property type="match status" value="1"/>
</dbReference>
<dbReference type="HOGENOM" id="CLU_222960_0_0_1"/>
<evidence type="ECO:0000259" key="28">
    <source>
        <dbReference type="PROSITE" id="PS50003"/>
    </source>
</evidence>
<evidence type="ECO:0000256" key="13">
    <source>
        <dbReference type="ARBA" id="ARBA00022658"/>
    </source>
</evidence>
<evidence type="ECO:0000256" key="9">
    <source>
        <dbReference type="ARBA" id="ARBA00022490"/>
    </source>
</evidence>
<keyword evidence="9" id="KW-0963">Cytoplasm</keyword>
<evidence type="ECO:0000256" key="11">
    <source>
        <dbReference type="ARBA" id="ARBA00022574"/>
    </source>
</evidence>
<dbReference type="PRINTS" id="PR00683">
    <property type="entry name" value="SPECTRINPH"/>
</dbReference>
<evidence type="ECO:0000259" key="31">
    <source>
        <dbReference type="PROSITE" id="PS50197"/>
    </source>
</evidence>
<dbReference type="InterPro" id="IPR025816">
    <property type="entry name" value="RrmJ-type_MeTrfase"/>
</dbReference>
<evidence type="ECO:0000256" key="6">
    <source>
        <dbReference type="ARBA" id="ARBA00021136"/>
    </source>
</evidence>
<keyword evidence="8" id="KW-0117">Actin capping</keyword>